<organism evidence="2 3">
    <name type="scientific">Stomoxys calcitrans</name>
    <name type="common">Stable fly</name>
    <name type="synonym">Conops calcitrans</name>
    <dbReference type="NCBI Taxonomy" id="35570"/>
    <lineage>
        <taxon>Eukaryota</taxon>
        <taxon>Metazoa</taxon>
        <taxon>Ecdysozoa</taxon>
        <taxon>Arthropoda</taxon>
        <taxon>Hexapoda</taxon>
        <taxon>Insecta</taxon>
        <taxon>Pterygota</taxon>
        <taxon>Neoptera</taxon>
        <taxon>Endopterygota</taxon>
        <taxon>Diptera</taxon>
        <taxon>Brachycera</taxon>
        <taxon>Muscomorpha</taxon>
        <taxon>Muscoidea</taxon>
        <taxon>Muscidae</taxon>
        <taxon>Stomoxys</taxon>
    </lineage>
</organism>
<evidence type="ECO:0000313" key="2">
    <source>
        <dbReference type="EnsemblMetazoa" id="SCAU008214-PC"/>
    </source>
</evidence>
<proteinExistence type="predicted"/>
<feature type="region of interest" description="Disordered" evidence="1">
    <location>
        <begin position="201"/>
        <end position="226"/>
    </location>
</feature>
<gene>
    <name evidence="2" type="primary">106095390</name>
</gene>
<keyword evidence="3" id="KW-1185">Reference proteome</keyword>
<dbReference type="Proteomes" id="UP000095300">
    <property type="component" value="Unassembled WGS sequence"/>
</dbReference>
<protein>
    <submittedName>
        <fullName evidence="2">Uncharacterized protein</fullName>
    </submittedName>
</protein>
<feature type="compositionally biased region" description="Low complexity" evidence="1">
    <location>
        <begin position="88"/>
        <end position="99"/>
    </location>
</feature>
<feature type="region of interest" description="Disordered" evidence="1">
    <location>
        <begin position="50"/>
        <end position="156"/>
    </location>
</feature>
<feature type="compositionally biased region" description="Pro residues" evidence="1">
    <location>
        <begin position="132"/>
        <end position="148"/>
    </location>
</feature>
<feature type="compositionally biased region" description="Basic and acidic residues" evidence="1">
    <location>
        <begin position="215"/>
        <end position="226"/>
    </location>
</feature>
<evidence type="ECO:0000256" key="1">
    <source>
        <dbReference type="SAM" id="MobiDB-lite"/>
    </source>
</evidence>
<dbReference type="EnsemblMetazoa" id="SCAU008214-RA">
    <property type="protein sequence ID" value="SCAU008214-PA"/>
    <property type="gene ID" value="SCAU008214"/>
</dbReference>
<dbReference type="AlphaFoldDB" id="A0A1I8PHY8"/>
<name>A0A1I8PHY8_STOCA</name>
<reference evidence="3" key="1">
    <citation type="submission" date="2015-05" db="EMBL/GenBank/DDBJ databases">
        <authorList>
            <person name="Wilson R.K."/>
            <person name="Warren W.C."/>
            <person name="Olafson P."/>
        </authorList>
    </citation>
    <scope>NUCLEOTIDE SEQUENCE [LARGE SCALE GENOMIC DNA]</scope>
    <source>
        <strain evidence="3">USDA</strain>
    </source>
</reference>
<accession>A0A1I8PHY8</accession>
<feature type="compositionally biased region" description="Polar residues" evidence="1">
    <location>
        <begin position="50"/>
        <end position="59"/>
    </location>
</feature>
<dbReference type="EnsemblMetazoa" id="SCAU008214-RC">
    <property type="protein sequence ID" value="SCAU008214-PC"/>
    <property type="gene ID" value="SCAU008214"/>
</dbReference>
<dbReference type="VEuPathDB" id="VectorBase:SCAU008214"/>
<sequence length="226" mass="23367">MSNCNNNNNSPAAAVDLKVTKPLVETPTNATPSQGLSLFDQLKNSADHNNVTKTALNKQSKIEKTDPKSGDITAVSKPEFHAPPPPSATSSVSNSNATNKRLQSVVNASPKFPLKPPNKDLTATLRSLKRSQPPPPPPPLPLPPPPSPSAILATQKTVSSSATAAVANASASLSSPAVNAAAVRHTSGSTSAADAAAVAHTTSSINHNAKKKRCTDRYDSSESSDR</sequence>
<evidence type="ECO:0000313" key="3">
    <source>
        <dbReference type="Proteomes" id="UP000095300"/>
    </source>
</evidence>
<feature type="compositionally biased region" description="Basic and acidic residues" evidence="1">
    <location>
        <begin position="60"/>
        <end position="69"/>
    </location>
</feature>
<dbReference type="EnsemblMetazoa" id="SCAU008214-RB">
    <property type="protein sequence ID" value="SCAU008214-PB"/>
    <property type="gene ID" value="SCAU008214"/>
</dbReference>
<reference evidence="2" key="2">
    <citation type="submission" date="2020-05" db="UniProtKB">
        <authorList>
            <consortium name="EnsemblMetazoa"/>
        </authorList>
    </citation>
    <scope>IDENTIFICATION</scope>
    <source>
        <strain evidence="2">USDA</strain>
    </source>
</reference>